<name>A0A645H1K0_9ZZZZ</name>
<gene>
    <name evidence="1" type="ORF">SDC9_177677</name>
</gene>
<comment type="caution">
    <text evidence="1">The sequence shown here is derived from an EMBL/GenBank/DDBJ whole genome shotgun (WGS) entry which is preliminary data.</text>
</comment>
<proteinExistence type="predicted"/>
<organism evidence="1">
    <name type="scientific">bioreactor metagenome</name>
    <dbReference type="NCBI Taxonomy" id="1076179"/>
    <lineage>
        <taxon>unclassified sequences</taxon>
        <taxon>metagenomes</taxon>
        <taxon>ecological metagenomes</taxon>
    </lineage>
</organism>
<dbReference type="EMBL" id="VSSQ01081257">
    <property type="protein sequence ID" value="MPN30214.1"/>
    <property type="molecule type" value="Genomic_DNA"/>
</dbReference>
<accession>A0A645H1K0</accession>
<dbReference type="AlphaFoldDB" id="A0A645H1K0"/>
<reference evidence="1" key="1">
    <citation type="submission" date="2019-08" db="EMBL/GenBank/DDBJ databases">
        <authorList>
            <person name="Kucharzyk K."/>
            <person name="Murdoch R.W."/>
            <person name="Higgins S."/>
            <person name="Loffler F."/>
        </authorList>
    </citation>
    <scope>NUCLEOTIDE SEQUENCE</scope>
</reference>
<sequence>MCFKKKNGDEINSAGNLNLFPEFFSEETQKKIKEAFEITDEFAYILSKYGWYISANMSWVFVFEVFRAAKNNDNSFINNNMTCYYRDNLGIIQKQIIEKFPERMQIISEAFEAHRREMYFSSTALFLTQTDGLCKGRLFRHKKARQLLMNEKKRRSIFEAVLYNESAINVDTRKTDKSEFKSDLNRHAVLHGLDTSYSNEINSLKALSILCFVADYLES</sequence>
<evidence type="ECO:0000313" key="1">
    <source>
        <dbReference type="EMBL" id="MPN30214.1"/>
    </source>
</evidence>
<protein>
    <submittedName>
        <fullName evidence="1">Uncharacterized protein</fullName>
    </submittedName>
</protein>